<gene>
    <name evidence="3" type="ORF">NQ502_07645</name>
</gene>
<feature type="domain" description="HTH merR-type" evidence="2">
    <location>
        <begin position="1"/>
        <end position="70"/>
    </location>
</feature>
<dbReference type="RefSeq" id="WP_028527592.1">
    <property type="nucleotide sequence ID" value="NZ_CABLBR010000003.1"/>
</dbReference>
<name>A0ABY5VKR3_9FIRM</name>
<organism evidence="3 4">
    <name type="scientific">Ruminococcus gauvreauii</name>
    <dbReference type="NCBI Taxonomy" id="438033"/>
    <lineage>
        <taxon>Bacteria</taxon>
        <taxon>Bacillati</taxon>
        <taxon>Bacillota</taxon>
        <taxon>Clostridia</taxon>
        <taxon>Eubacteriales</taxon>
        <taxon>Oscillospiraceae</taxon>
        <taxon>Ruminococcus</taxon>
    </lineage>
</organism>
<dbReference type="InterPro" id="IPR000551">
    <property type="entry name" value="MerR-type_HTH_dom"/>
</dbReference>
<dbReference type="PROSITE" id="PS50937">
    <property type="entry name" value="HTH_MERR_2"/>
    <property type="match status" value="1"/>
</dbReference>
<dbReference type="SMART" id="SM00422">
    <property type="entry name" value="HTH_MERR"/>
    <property type="match status" value="1"/>
</dbReference>
<dbReference type="Pfam" id="PF07739">
    <property type="entry name" value="TipAS"/>
    <property type="match status" value="1"/>
</dbReference>
<sequence length="282" mass="32768">MKTVKEVAKLTGISVRTLHYYDEIGLLKPTQTSEAGYRLYDDKALEVLQQILFFREFDMPLGDIKSIMEDPELDRDQLLNSQREMLVLKKERLERIIASIDGILKGDHKMDFEVFSKTDIEEMYSTMVKNMSEEQKDIFVRQYGSMEGFQKHFMEQASGEQAQKNFAKVVEWYGDKDSALKAAENPDNPKIMEAYGQRLENITKKLAAKSGTDVNSFEVREIAGEMDFVSRQLYQMKDVSAFMLDMARKYQTDREFQMRMDEIYGAGATEYIGRALEAFYNR</sequence>
<dbReference type="SUPFAM" id="SSF46955">
    <property type="entry name" value="Putative DNA-binding domain"/>
    <property type="match status" value="1"/>
</dbReference>
<keyword evidence="1" id="KW-0238">DNA-binding</keyword>
<dbReference type="PANTHER" id="PTHR30204">
    <property type="entry name" value="REDOX-CYCLING DRUG-SENSING TRANSCRIPTIONAL ACTIVATOR SOXR"/>
    <property type="match status" value="1"/>
</dbReference>
<evidence type="ECO:0000313" key="3">
    <source>
        <dbReference type="EMBL" id="UWP60892.1"/>
    </source>
</evidence>
<evidence type="ECO:0000313" key="4">
    <source>
        <dbReference type="Proteomes" id="UP001060164"/>
    </source>
</evidence>
<dbReference type="CDD" id="cd01106">
    <property type="entry name" value="HTH_TipAL-Mta"/>
    <property type="match status" value="1"/>
</dbReference>
<dbReference type="Pfam" id="PF13411">
    <property type="entry name" value="MerR_1"/>
    <property type="match status" value="1"/>
</dbReference>
<evidence type="ECO:0000256" key="1">
    <source>
        <dbReference type="ARBA" id="ARBA00023125"/>
    </source>
</evidence>
<evidence type="ECO:0000259" key="2">
    <source>
        <dbReference type="PROSITE" id="PS50937"/>
    </source>
</evidence>
<dbReference type="InterPro" id="IPR012925">
    <property type="entry name" value="TipAS_dom"/>
</dbReference>
<dbReference type="Proteomes" id="UP001060164">
    <property type="component" value="Chromosome"/>
</dbReference>
<keyword evidence="4" id="KW-1185">Reference proteome</keyword>
<dbReference type="PANTHER" id="PTHR30204:SF90">
    <property type="entry name" value="HTH-TYPE TRANSCRIPTIONAL ACTIVATOR MTA"/>
    <property type="match status" value="1"/>
</dbReference>
<dbReference type="EMBL" id="CP102290">
    <property type="protein sequence ID" value="UWP60892.1"/>
    <property type="molecule type" value="Genomic_DNA"/>
</dbReference>
<reference evidence="3" key="1">
    <citation type="journal article" date="2022" name="Cell">
        <title>Design, construction, and in vivo augmentation of a complex gut microbiome.</title>
        <authorList>
            <person name="Cheng A.G."/>
            <person name="Ho P.Y."/>
            <person name="Aranda-Diaz A."/>
            <person name="Jain S."/>
            <person name="Yu F.B."/>
            <person name="Meng X."/>
            <person name="Wang M."/>
            <person name="Iakiviak M."/>
            <person name="Nagashima K."/>
            <person name="Zhao A."/>
            <person name="Murugkar P."/>
            <person name="Patil A."/>
            <person name="Atabakhsh K."/>
            <person name="Weakley A."/>
            <person name="Yan J."/>
            <person name="Brumbaugh A.R."/>
            <person name="Higginbottom S."/>
            <person name="Dimas A."/>
            <person name="Shiver A.L."/>
            <person name="Deutschbauer A."/>
            <person name="Neff N."/>
            <person name="Sonnenburg J.L."/>
            <person name="Huang K.C."/>
            <person name="Fischbach M.A."/>
        </authorList>
    </citation>
    <scope>NUCLEOTIDE SEQUENCE</scope>
    <source>
        <strain evidence="3">DSM 19829</strain>
    </source>
</reference>
<accession>A0ABY5VKR3</accession>
<dbReference type="InterPro" id="IPR047057">
    <property type="entry name" value="MerR_fam"/>
</dbReference>
<dbReference type="Gene3D" id="1.10.1660.10">
    <property type="match status" value="1"/>
</dbReference>
<dbReference type="InterPro" id="IPR009061">
    <property type="entry name" value="DNA-bd_dom_put_sf"/>
</dbReference>
<protein>
    <submittedName>
        <fullName evidence="3">MerR family transcriptional regulator</fullName>
    </submittedName>
</protein>
<proteinExistence type="predicted"/>